<keyword evidence="3" id="KW-1185">Reference proteome</keyword>
<dbReference type="KEGG" id="shun:DWB77_02085"/>
<dbReference type="Proteomes" id="UP000271554">
    <property type="component" value="Chromosome"/>
</dbReference>
<accession>A0A387H808</accession>
<evidence type="ECO:0000256" key="1">
    <source>
        <dbReference type="SAM" id="Coils"/>
    </source>
</evidence>
<protein>
    <submittedName>
        <fullName evidence="2">Uncharacterized protein</fullName>
    </submittedName>
</protein>
<gene>
    <name evidence="2" type="ORF">DWB77_02085</name>
</gene>
<dbReference type="RefSeq" id="WP_120720977.1">
    <property type="nucleotide sequence ID" value="NZ_CP032698.1"/>
</dbReference>
<organism evidence="2 3">
    <name type="scientific">Streptomyces hundungensis</name>
    <dbReference type="NCBI Taxonomy" id="1077946"/>
    <lineage>
        <taxon>Bacteria</taxon>
        <taxon>Bacillati</taxon>
        <taxon>Actinomycetota</taxon>
        <taxon>Actinomycetes</taxon>
        <taxon>Kitasatosporales</taxon>
        <taxon>Streptomycetaceae</taxon>
        <taxon>Streptomyces</taxon>
    </lineage>
</organism>
<evidence type="ECO:0000313" key="3">
    <source>
        <dbReference type="Proteomes" id="UP000271554"/>
    </source>
</evidence>
<reference evidence="2 3" key="1">
    <citation type="submission" date="2018-10" db="EMBL/GenBank/DDBJ databases">
        <title>Relationship between Morphology and Antimicrobial Activity in Streptomyces.</title>
        <authorList>
            <person name="Kang H.J."/>
            <person name="Kim S.B."/>
        </authorList>
    </citation>
    <scope>NUCLEOTIDE SEQUENCE [LARGE SCALE GENOMIC DNA]</scope>
    <source>
        <strain evidence="2 3">BH38</strain>
    </source>
</reference>
<dbReference type="AlphaFoldDB" id="A0A387H808"/>
<proteinExistence type="predicted"/>
<dbReference type="OrthoDB" id="4250913at2"/>
<name>A0A387H808_9ACTN</name>
<keyword evidence="1" id="KW-0175">Coiled coil</keyword>
<evidence type="ECO:0000313" key="2">
    <source>
        <dbReference type="EMBL" id="AYG79966.1"/>
    </source>
</evidence>
<dbReference type="EMBL" id="CP032698">
    <property type="protein sequence ID" value="AYG79966.1"/>
    <property type="molecule type" value="Genomic_DNA"/>
</dbReference>
<sequence length="147" mass="16654">MTYMWTSNAYEAGNSEIDLKNVPLSKVTIEVKEENKALIESLRKDLAEVTRKAREVEDAKRYWLKRYEDARNSARQLGEEVAKLKRDAEGTGSGHRYVRLVKHLADRKGHLERIKADAAREMAWEEGLGAEERLNEVTAALGAAGVR</sequence>
<feature type="coiled-coil region" evidence="1">
    <location>
        <begin position="32"/>
        <end position="87"/>
    </location>
</feature>